<keyword evidence="8 12" id="KW-0798">TonB box</keyword>
<dbReference type="Gene3D" id="2.40.170.20">
    <property type="entry name" value="TonB-dependent receptor, beta-barrel domain"/>
    <property type="match status" value="1"/>
</dbReference>
<evidence type="ECO:0000256" key="13">
    <source>
        <dbReference type="SAM" id="SignalP"/>
    </source>
</evidence>
<reference evidence="17" key="1">
    <citation type="journal article" date="2019" name="Int. J. Syst. Evol. Microbiol.">
        <title>The Global Catalogue of Microorganisms (GCM) 10K type strain sequencing project: providing services to taxonomists for standard genome sequencing and annotation.</title>
        <authorList>
            <consortium name="The Broad Institute Genomics Platform"/>
            <consortium name="The Broad Institute Genome Sequencing Center for Infectious Disease"/>
            <person name="Wu L."/>
            <person name="Ma J."/>
        </authorList>
    </citation>
    <scope>NUCLEOTIDE SEQUENCE [LARGE SCALE GENOMIC DNA]</scope>
    <source>
        <strain evidence="17">KCTC 62164</strain>
    </source>
</reference>
<dbReference type="Pfam" id="PF00593">
    <property type="entry name" value="TonB_dep_Rec_b-barrel"/>
    <property type="match status" value="1"/>
</dbReference>
<evidence type="ECO:0000256" key="7">
    <source>
        <dbReference type="ARBA" id="ARBA00023065"/>
    </source>
</evidence>
<dbReference type="PANTHER" id="PTHR32552">
    <property type="entry name" value="FERRICHROME IRON RECEPTOR-RELATED"/>
    <property type="match status" value="1"/>
</dbReference>
<dbReference type="PROSITE" id="PS52016">
    <property type="entry name" value="TONB_DEPENDENT_REC_3"/>
    <property type="match status" value="1"/>
</dbReference>
<evidence type="ECO:0000259" key="14">
    <source>
        <dbReference type="Pfam" id="PF00593"/>
    </source>
</evidence>
<keyword evidence="6" id="KW-0408">Iron</keyword>
<protein>
    <submittedName>
        <fullName evidence="16">TonB-dependent receptor</fullName>
    </submittedName>
</protein>
<evidence type="ECO:0000256" key="6">
    <source>
        <dbReference type="ARBA" id="ARBA00023004"/>
    </source>
</evidence>
<evidence type="ECO:0000256" key="9">
    <source>
        <dbReference type="ARBA" id="ARBA00023136"/>
    </source>
</evidence>
<evidence type="ECO:0000256" key="4">
    <source>
        <dbReference type="ARBA" id="ARBA00022496"/>
    </source>
</evidence>
<keyword evidence="17" id="KW-1185">Reference proteome</keyword>
<evidence type="ECO:0000313" key="16">
    <source>
        <dbReference type="EMBL" id="MFC3051421.1"/>
    </source>
</evidence>
<keyword evidence="7" id="KW-0406">Ion transport</keyword>
<proteinExistence type="inferred from homology"/>
<evidence type="ECO:0000259" key="15">
    <source>
        <dbReference type="Pfam" id="PF07715"/>
    </source>
</evidence>
<organism evidence="16 17">
    <name type="scientific">Kordiimonas pumila</name>
    <dbReference type="NCBI Taxonomy" id="2161677"/>
    <lineage>
        <taxon>Bacteria</taxon>
        <taxon>Pseudomonadati</taxon>
        <taxon>Pseudomonadota</taxon>
        <taxon>Alphaproteobacteria</taxon>
        <taxon>Kordiimonadales</taxon>
        <taxon>Kordiimonadaceae</taxon>
        <taxon>Kordiimonas</taxon>
    </lineage>
</organism>
<keyword evidence="13" id="KW-0732">Signal</keyword>
<evidence type="ECO:0000256" key="8">
    <source>
        <dbReference type="ARBA" id="ARBA00023077"/>
    </source>
</evidence>
<comment type="similarity">
    <text evidence="11 12">Belongs to the TonB-dependent receptor family.</text>
</comment>
<keyword evidence="4" id="KW-0410">Iron transport</keyword>
<dbReference type="RefSeq" id="WP_194214366.1">
    <property type="nucleotide sequence ID" value="NZ_CP061205.1"/>
</dbReference>
<dbReference type="InterPro" id="IPR000531">
    <property type="entry name" value="Beta-barrel_TonB"/>
</dbReference>
<dbReference type="InterPro" id="IPR012910">
    <property type="entry name" value="Plug_dom"/>
</dbReference>
<dbReference type="InterPro" id="IPR039426">
    <property type="entry name" value="TonB-dep_rcpt-like"/>
</dbReference>
<dbReference type="InterPro" id="IPR036942">
    <property type="entry name" value="Beta-barrel_TonB_sf"/>
</dbReference>
<evidence type="ECO:0000313" key="17">
    <source>
        <dbReference type="Proteomes" id="UP001595444"/>
    </source>
</evidence>
<keyword evidence="5 11" id="KW-0812">Transmembrane</keyword>
<dbReference type="Pfam" id="PF07715">
    <property type="entry name" value="Plug"/>
    <property type="match status" value="1"/>
</dbReference>
<evidence type="ECO:0000256" key="2">
    <source>
        <dbReference type="ARBA" id="ARBA00022448"/>
    </source>
</evidence>
<dbReference type="EMBL" id="JBHRSL010000003">
    <property type="protein sequence ID" value="MFC3051421.1"/>
    <property type="molecule type" value="Genomic_DNA"/>
</dbReference>
<keyword evidence="9 11" id="KW-0472">Membrane</keyword>
<gene>
    <name evidence="16" type="ORF">ACFOKA_05845</name>
</gene>
<keyword evidence="16" id="KW-0675">Receptor</keyword>
<keyword evidence="3 11" id="KW-1134">Transmembrane beta strand</keyword>
<dbReference type="PANTHER" id="PTHR32552:SF81">
    <property type="entry name" value="TONB-DEPENDENT OUTER MEMBRANE RECEPTOR"/>
    <property type="match status" value="1"/>
</dbReference>
<dbReference type="Proteomes" id="UP001595444">
    <property type="component" value="Unassembled WGS sequence"/>
</dbReference>
<feature type="domain" description="TonB-dependent receptor-like beta-barrel" evidence="14">
    <location>
        <begin position="267"/>
        <end position="702"/>
    </location>
</feature>
<dbReference type="SUPFAM" id="SSF56935">
    <property type="entry name" value="Porins"/>
    <property type="match status" value="1"/>
</dbReference>
<comment type="caution">
    <text evidence="16">The sequence shown here is derived from an EMBL/GenBank/DDBJ whole genome shotgun (WGS) entry which is preliminary data.</text>
</comment>
<name>A0ABV7D2N3_9PROT</name>
<keyword evidence="10 11" id="KW-0998">Cell outer membrane</keyword>
<feature type="domain" description="TonB-dependent receptor plug" evidence="15">
    <location>
        <begin position="54"/>
        <end position="161"/>
    </location>
</feature>
<evidence type="ECO:0000256" key="10">
    <source>
        <dbReference type="ARBA" id="ARBA00023237"/>
    </source>
</evidence>
<comment type="subcellular location">
    <subcellularLocation>
        <location evidence="1 11">Cell outer membrane</location>
        <topology evidence="1 11">Multi-pass membrane protein</topology>
    </subcellularLocation>
</comment>
<sequence length="736" mass="80928">MIRNNKYGTGLATLALTLALASQVSAQEALQDAAEGVIQIDEIIVTAQRRAESKQDVPVTITVLDSASIERARIHDAQDVSMRTPGFGFDAWPATEPRLSVRGIGTTARGAGGDPSTAVFYDEIYAGRPAAITFETYDLQRIEVLKGPQGTLYGRNVTGGAISVVSNPADLSGFDASAEGSYGNFDRTDLQGYVNVPLSDKVAVRATGTWRRHDGYVSRIVNGSEAGKLDDQNTKYGRFQVYAEPSENVRIDLKADIARDRANGPGFRAFEDAGVGGLSGRYILVDDRSVNASTFDGIQSRDAWGLRGKLELDLSFATLSYLGAYRELDYYSYYDYDGTAPSQPGLGGPRDIAGGNTEESEYYSHEVQLSSLPDSDFKWVLGLYNYHIDTHRDNLSELSVFLGGPPTFTDFIDQYADATSYAAYGDVTVPVSDTVNVFGGLRYTVDKKRVLSIGNTNAPGTFFIEEPTGSYEGTGSDKWDALTWRFGADVHLTSDLMVYASVSRGYKSGGFQDTPIDAIDAATSFNPEYATNFEVGQRGTFFNRRVVFNNSLYFTKYKDLQVRIPTGTGVRAENAQAEIWGLESELTWRVSNGLTLSAIYAYTHDRLTKFDTEEYGIPVSYAGNRLTRIPAHKVVISPSYTLELSSGADLELSVDYAYESKIFDDFNNQPPEIRASTNFVDARAVFTTVDEQWSVSLWGKNLTNELTRTYQSDFGGVNFGAYNAPRTYGVSLRWKY</sequence>
<evidence type="ECO:0000256" key="12">
    <source>
        <dbReference type="RuleBase" id="RU003357"/>
    </source>
</evidence>
<feature type="chain" id="PRO_5045258499" evidence="13">
    <location>
        <begin position="27"/>
        <end position="736"/>
    </location>
</feature>
<evidence type="ECO:0000256" key="11">
    <source>
        <dbReference type="PROSITE-ProRule" id="PRU01360"/>
    </source>
</evidence>
<evidence type="ECO:0000256" key="1">
    <source>
        <dbReference type="ARBA" id="ARBA00004571"/>
    </source>
</evidence>
<accession>A0ABV7D2N3</accession>
<feature type="signal peptide" evidence="13">
    <location>
        <begin position="1"/>
        <end position="26"/>
    </location>
</feature>
<keyword evidence="2 11" id="KW-0813">Transport</keyword>
<evidence type="ECO:0000256" key="3">
    <source>
        <dbReference type="ARBA" id="ARBA00022452"/>
    </source>
</evidence>
<evidence type="ECO:0000256" key="5">
    <source>
        <dbReference type="ARBA" id="ARBA00022692"/>
    </source>
</evidence>